<dbReference type="InParanoid" id="A0A6L2PYC0"/>
<keyword evidence="2" id="KW-1185">Reference proteome</keyword>
<accession>A0A6L2PYC0</accession>
<organism evidence="1 2">
    <name type="scientific">Coptotermes formosanus</name>
    <name type="common">Formosan subterranean termite</name>
    <dbReference type="NCBI Taxonomy" id="36987"/>
    <lineage>
        <taxon>Eukaryota</taxon>
        <taxon>Metazoa</taxon>
        <taxon>Ecdysozoa</taxon>
        <taxon>Arthropoda</taxon>
        <taxon>Hexapoda</taxon>
        <taxon>Insecta</taxon>
        <taxon>Pterygota</taxon>
        <taxon>Neoptera</taxon>
        <taxon>Polyneoptera</taxon>
        <taxon>Dictyoptera</taxon>
        <taxon>Blattodea</taxon>
        <taxon>Blattoidea</taxon>
        <taxon>Termitoidae</taxon>
        <taxon>Rhinotermitidae</taxon>
        <taxon>Coptotermes</taxon>
    </lineage>
</organism>
<evidence type="ECO:0000313" key="1">
    <source>
        <dbReference type="EMBL" id="GFG37214.1"/>
    </source>
</evidence>
<proteinExistence type="predicted"/>
<dbReference type="EMBL" id="BLKM01000681">
    <property type="protein sequence ID" value="GFG37214.1"/>
    <property type="molecule type" value="Genomic_DNA"/>
</dbReference>
<dbReference type="Proteomes" id="UP000502823">
    <property type="component" value="Unassembled WGS sequence"/>
</dbReference>
<dbReference type="AlphaFoldDB" id="A0A6L2PYC0"/>
<dbReference type="InterPro" id="IPR036397">
    <property type="entry name" value="RNaseH_sf"/>
</dbReference>
<reference evidence="2" key="1">
    <citation type="submission" date="2020-01" db="EMBL/GenBank/DDBJ databases">
        <title>Draft genome sequence of the Termite Coptotermes fromosanus.</title>
        <authorList>
            <person name="Itakura S."/>
            <person name="Yosikawa Y."/>
            <person name="Umezawa K."/>
        </authorList>
    </citation>
    <scope>NUCLEOTIDE SEQUENCE [LARGE SCALE GENOMIC DNA]</scope>
</reference>
<dbReference type="GO" id="GO:0003676">
    <property type="term" value="F:nucleic acid binding"/>
    <property type="evidence" value="ECO:0007669"/>
    <property type="project" value="InterPro"/>
</dbReference>
<sequence length="61" mass="6890">MAPRSPDLASCDFFLWGYLKGRAYTHKPRNLNELEGRHLARSAHDRSTAVGLSDGRFQAED</sequence>
<comment type="caution">
    <text evidence="1">The sequence shown here is derived from an EMBL/GenBank/DDBJ whole genome shotgun (WGS) entry which is preliminary data.</text>
</comment>
<evidence type="ECO:0000313" key="2">
    <source>
        <dbReference type="Proteomes" id="UP000502823"/>
    </source>
</evidence>
<dbReference type="Gene3D" id="3.30.420.10">
    <property type="entry name" value="Ribonuclease H-like superfamily/Ribonuclease H"/>
    <property type="match status" value="1"/>
</dbReference>
<dbReference type="OrthoDB" id="6620868at2759"/>
<protein>
    <submittedName>
        <fullName evidence="1">Uncharacterized protein</fullName>
    </submittedName>
</protein>
<gene>
    <name evidence="1" type="ORF">Cfor_06115</name>
</gene>
<name>A0A6L2PYC0_COPFO</name>